<evidence type="ECO:0000313" key="11">
    <source>
        <dbReference type="Proteomes" id="UP000268529"/>
    </source>
</evidence>
<sequence>MNQKFFSSLFFLTLSGQIYAEISEQQQIQERLNDHRFQTETQQIPTQKTIPVKAKAELTSSAKSISISKEELSHHPSLVVRAMIPAVMQNNAENVALLYPIYQKLPTEFQDPILEKWIKAILVKQHDHSAAIALYREVLAQNSEITMARLQLAIALFENNENDAAEDQFQKVRSENIPEELKQGIDQYLSAIAKQDRWVFSGGVTYLNDPNINNAPKNGTTYGKWTAPKSESAQGFGFNFNVGKKWSWGNGIYNEFRLDTNGKYYWNNHKYNEFSGRGSFGLGYQNARTNLALLPFMEQTLYAGGSSSSDSLKRFSKTSGTTLEFSHWVSPKWQFNSTYEYAEVRYMDRKHLNGNYHFISTGLTYLANAKQYWFTNLSYNRTATRDKDDSYMRRGVSLGWGQEWSFGLSTRLSLSYAEKDYKGPMPIFNITQRNKEYGLNASIWHRAIHYWGITPRVTYSFNKVKSNHVFYSYDKHRAFIEFNKRF</sequence>
<dbReference type="GeneID" id="92742791"/>
<evidence type="ECO:0000256" key="3">
    <source>
        <dbReference type="ARBA" id="ARBA00022692"/>
    </source>
</evidence>
<keyword evidence="3" id="KW-0812">Transmembrane</keyword>
<proteinExistence type="inferred from homology"/>
<protein>
    <submittedName>
        <fullName evidence="10">TPR repeat-containing protein NMB0313</fullName>
    </submittedName>
</protein>
<accession>A0AAX3FGJ7</accession>
<dbReference type="Pfam" id="PF04575">
    <property type="entry name" value="SlipAM"/>
    <property type="match status" value="1"/>
</dbReference>
<evidence type="ECO:0000256" key="6">
    <source>
        <dbReference type="ARBA" id="ARBA00023237"/>
    </source>
</evidence>
<evidence type="ECO:0000259" key="8">
    <source>
        <dbReference type="Pfam" id="PF04575"/>
    </source>
</evidence>
<dbReference type="InterPro" id="IPR057556">
    <property type="entry name" value="TPR_Slam"/>
</dbReference>
<keyword evidence="6" id="KW-0998">Cell outer membrane</keyword>
<dbReference type="Proteomes" id="UP000268529">
    <property type="component" value="Chromosome"/>
</dbReference>
<dbReference type="Pfam" id="PF24575">
    <property type="entry name" value="TPR_Slam"/>
    <property type="match status" value="1"/>
</dbReference>
<gene>
    <name evidence="10" type="ORF">NCTC8529_00164</name>
</gene>
<name>A0AAX3FGJ7_ACTEU</name>
<dbReference type="GO" id="GO:0009279">
    <property type="term" value="C:cell outer membrane"/>
    <property type="evidence" value="ECO:0007669"/>
    <property type="project" value="UniProtKB-SubCell"/>
</dbReference>
<feature type="domain" description="Surface lipoprotein assembly modifier C-terminal" evidence="8">
    <location>
        <begin position="198"/>
        <end position="486"/>
    </location>
</feature>
<reference evidence="10 11" key="1">
    <citation type="submission" date="2018-12" db="EMBL/GenBank/DDBJ databases">
        <authorList>
            <consortium name="Pathogen Informatics"/>
        </authorList>
    </citation>
    <scope>NUCLEOTIDE SEQUENCE [LARGE SCALE GENOMIC DNA]</scope>
    <source>
        <strain evidence="10 11">NCTC8529</strain>
    </source>
</reference>
<evidence type="ECO:0000256" key="7">
    <source>
        <dbReference type="ARBA" id="ARBA00023609"/>
    </source>
</evidence>
<feature type="domain" description="Surface lipoprotein assembly modifier N-terminal TPR repeats region" evidence="9">
    <location>
        <begin position="65"/>
        <end position="169"/>
    </location>
</feature>
<dbReference type="RefSeq" id="WP_039197051.1">
    <property type="nucleotide sequence ID" value="NZ_LR134310.1"/>
</dbReference>
<dbReference type="EMBL" id="LR134310">
    <property type="protein sequence ID" value="VEE89207.1"/>
    <property type="molecule type" value="Genomic_DNA"/>
</dbReference>
<dbReference type="Gene3D" id="1.25.40.10">
    <property type="entry name" value="Tetratricopeptide repeat domain"/>
    <property type="match status" value="1"/>
</dbReference>
<comment type="subcellular location">
    <subcellularLocation>
        <location evidence="1">Cell outer membrane</location>
        <topology evidence="1">Multi-pass membrane protein</topology>
    </subcellularLocation>
</comment>
<evidence type="ECO:0000259" key="9">
    <source>
        <dbReference type="Pfam" id="PF24575"/>
    </source>
</evidence>
<keyword evidence="4" id="KW-0732">Signal</keyword>
<keyword evidence="2" id="KW-1134">Transmembrane beta strand</keyword>
<keyword evidence="5" id="KW-0472">Membrane</keyword>
<evidence type="ECO:0000256" key="5">
    <source>
        <dbReference type="ARBA" id="ARBA00023136"/>
    </source>
</evidence>
<evidence type="ECO:0000313" key="10">
    <source>
        <dbReference type="EMBL" id="VEE89207.1"/>
    </source>
</evidence>
<evidence type="ECO:0000256" key="2">
    <source>
        <dbReference type="ARBA" id="ARBA00022452"/>
    </source>
</evidence>
<dbReference type="AlphaFoldDB" id="A0AAX3FGJ7"/>
<evidence type="ECO:0000256" key="4">
    <source>
        <dbReference type="ARBA" id="ARBA00022729"/>
    </source>
</evidence>
<dbReference type="InterPro" id="IPR007655">
    <property type="entry name" value="Slam_C"/>
</dbReference>
<dbReference type="SUPFAM" id="SSF48452">
    <property type="entry name" value="TPR-like"/>
    <property type="match status" value="1"/>
</dbReference>
<organism evidence="10 11">
    <name type="scientific">Actinobacillus equuli</name>
    <dbReference type="NCBI Taxonomy" id="718"/>
    <lineage>
        <taxon>Bacteria</taxon>
        <taxon>Pseudomonadati</taxon>
        <taxon>Pseudomonadota</taxon>
        <taxon>Gammaproteobacteria</taxon>
        <taxon>Pasteurellales</taxon>
        <taxon>Pasteurellaceae</taxon>
        <taxon>Actinobacillus</taxon>
    </lineage>
</organism>
<comment type="similarity">
    <text evidence="7">Belongs to the Slam family.</text>
</comment>
<dbReference type="InterPro" id="IPR011990">
    <property type="entry name" value="TPR-like_helical_dom_sf"/>
</dbReference>
<evidence type="ECO:0000256" key="1">
    <source>
        <dbReference type="ARBA" id="ARBA00004571"/>
    </source>
</evidence>